<dbReference type="Pfam" id="PF08240">
    <property type="entry name" value="ADH_N"/>
    <property type="match status" value="1"/>
</dbReference>
<dbReference type="PANTHER" id="PTHR48106">
    <property type="entry name" value="QUINONE OXIDOREDUCTASE PIG3-RELATED"/>
    <property type="match status" value="1"/>
</dbReference>
<evidence type="ECO:0000313" key="4">
    <source>
        <dbReference type="EMBL" id="GAA1828119.1"/>
    </source>
</evidence>
<dbReference type="Gene3D" id="3.90.180.10">
    <property type="entry name" value="Medium-chain alcohol dehydrogenases, catalytic domain"/>
    <property type="match status" value="1"/>
</dbReference>
<dbReference type="InterPro" id="IPR036291">
    <property type="entry name" value="NAD(P)-bd_dom_sf"/>
</dbReference>
<dbReference type="SUPFAM" id="SSF50129">
    <property type="entry name" value="GroES-like"/>
    <property type="match status" value="1"/>
</dbReference>
<organism evidence="4 5">
    <name type="scientific">Luedemannella flava</name>
    <dbReference type="NCBI Taxonomy" id="349316"/>
    <lineage>
        <taxon>Bacteria</taxon>
        <taxon>Bacillati</taxon>
        <taxon>Actinomycetota</taxon>
        <taxon>Actinomycetes</taxon>
        <taxon>Micromonosporales</taxon>
        <taxon>Micromonosporaceae</taxon>
        <taxon>Luedemannella</taxon>
    </lineage>
</organism>
<evidence type="ECO:0000256" key="2">
    <source>
        <dbReference type="ARBA" id="ARBA00023002"/>
    </source>
</evidence>
<evidence type="ECO:0000313" key="5">
    <source>
        <dbReference type="Proteomes" id="UP001500218"/>
    </source>
</evidence>
<gene>
    <name evidence="4" type="ORF">GCM10009682_54050</name>
</gene>
<dbReference type="InterPro" id="IPR011032">
    <property type="entry name" value="GroES-like_sf"/>
</dbReference>
<accession>A0ABP4YVX5</accession>
<dbReference type="Gene3D" id="3.40.50.720">
    <property type="entry name" value="NAD(P)-binding Rossmann-like Domain"/>
    <property type="match status" value="1"/>
</dbReference>
<dbReference type="SUPFAM" id="SSF51735">
    <property type="entry name" value="NAD(P)-binding Rossmann-fold domains"/>
    <property type="match status" value="1"/>
</dbReference>
<keyword evidence="2" id="KW-0560">Oxidoreductase</keyword>
<dbReference type="EMBL" id="BAAALT010000247">
    <property type="protein sequence ID" value="GAA1828119.1"/>
    <property type="molecule type" value="Genomic_DNA"/>
</dbReference>
<reference evidence="5" key="1">
    <citation type="journal article" date="2019" name="Int. J. Syst. Evol. Microbiol.">
        <title>The Global Catalogue of Microorganisms (GCM) 10K type strain sequencing project: providing services to taxonomists for standard genome sequencing and annotation.</title>
        <authorList>
            <consortium name="The Broad Institute Genomics Platform"/>
            <consortium name="The Broad Institute Genome Sequencing Center for Infectious Disease"/>
            <person name="Wu L."/>
            <person name="Ma J."/>
        </authorList>
    </citation>
    <scope>NUCLEOTIDE SEQUENCE [LARGE SCALE GENOMIC DNA]</scope>
    <source>
        <strain evidence="5">JCM 13250</strain>
    </source>
</reference>
<feature type="domain" description="Enoyl reductase (ER)" evidence="3">
    <location>
        <begin position="5"/>
        <end position="296"/>
    </location>
</feature>
<comment type="caution">
    <text evidence="4">The sequence shown here is derived from an EMBL/GenBank/DDBJ whole genome shotgun (WGS) entry which is preliminary data.</text>
</comment>
<evidence type="ECO:0000259" key="3">
    <source>
        <dbReference type="SMART" id="SM00829"/>
    </source>
</evidence>
<dbReference type="InterPro" id="IPR020843">
    <property type="entry name" value="ER"/>
</dbReference>
<dbReference type="InterPro" id="IPR013154">
    <property type="entry name" value="ADH-like_N"/>
</dbReference>
<dbReference type="Pfam" id="PF13602">
    <property type="entry name" value="ADH_zinc_N_2"/>
    <property type="match status" value="1"/>
</dbReference>
<name>A0ABP4YVX5_9ACTN</name>
<dbReference type="InterPro" id="IPR002364">
    <property type="entry name" value="Quin_OxRdtase/zeta-crystal_CS"/>
</dbReference>
<proteinExistence type="predicted"/>
<dbReference type="PROSITE" id="PS01162">
    <property type="entry name" value="QOR_ZETA_CRYSTAL"/>
    <property type="match status" value="1"/>
</dbReference>
<protein>
    <submittedName>
        <fullName evidence="4">NADP-dependent oxidoreductase</fullName>
    </submittedName>
</protein>
<keyword evidence="5" id="KW-1185">Reference proteome</keyword>
<keyword evidence="1" id="KW-0521">NADP</keyword>
<evidence type="ECO:0000256" key="1">
    <source>
        <dbReference type="ARBA" id="ARBA00022857"/>
    </source>
</evidence>
<dbReference type="CDD" id="cd05289">
    <property type="entry name" value="MDR_like_2"/>
    <property type="match status" value="1"/>
</dbReference>
<dbReference type="Proteomes" id="UP001500218">
    <property type="component" value="Unassembled WGS sequence"/>
</dbReference>
<dbReference type="SMART" id="SM00829">
    <property type="entry name" value="PKS_ER"/>
    <property type="match status" value="1"/>
</dbReference>
<sequence length="305" mass="31239">MTEFGGPEVLTLTDLPDPQAGPGQVRVRVRAAGVLPFDLGVRQGWAPPSVDLTFPVVPGNEFAGVVDQVGEGVTGVAVGAEVLGYGLLGGYAERVVVPADQVVAKPPALPWEVAGGLSGNGQGAHMALEAVRVGPGDTVLIHAAAGGLGTIAVQLARAWGATTVIGTASPANHAYLRSLGAVPVAYGPGLVDRVRAVAPDGVDAALDAAGPEALYASAELVRDRGRVRTMVSDEAALELGIPALTPARSGARLADLVRLTLRGDLRLHLRRVYPLRDAADAHRDLATGHGRGKIVLRVTSAHVLV</sequence>